<feature type="transmembrane region" description="Helical" evidence="7">
    <location>
        <begin position="411"/>
        <end position="431"/>
    </location>
</feature>
<dbReference type="EMBL" id="AWGH01000012">
    <property type="protein sequence ID" value="ODN95753.1"/>
    <property type="molecule type" value="Genomic_DNA"/>
</dbReference>
<feature type="region of interest" description="Disordered" evidence="6">
    <location>
        <begin position="15"/>
        <end position="41"/>
    </location>
</feature>
<dbReference type="GO" id="GO:0015174">
    <property type="term" value="F:basic amino acid transmembrane transporter activity"/>
    <property type="evidence" value="ECO:0007669"/>
    <property type="project" value="TreeGrafter"/>
</dbReference>
<dbReference type="InterPro" id="IPR020846">
    <property type="entry name" value="MFS_dom"/>
</dbReference>
<feature type="region of interest" description="Disordered" evidence="6">
    <location>
        <begin position="556"/>
        <end position="583"/>
    </location>
</feature>
<feature type="transmembrane region" description="Helical" evidence="7">
    <location>
        <begin position="251"/>
        <end position="270"/>
    </location>
</feature>
<comment type="subcellular location">
    <subcellularLocation>
        <location evidence="1">Endomembrane system</location>
        <topology evidence="1">Multi-pass membrane protein</topology>
    </subcellularLocation>
</comment>
<dbReference type="GO" id="GO:0005886">
    <property type="term" value="C:plasma membrane"/>
    <property type="evidence" value="ECO:0007669"/>
    <property type="project" value="TreeGrafter"/>
</dbReference>
<evidence type="ECO:0000256" key="7">
    <source>
        <dbReference type="SAM" id="Phobius"/>
    </source>
</evidence>
<comment type="caution">
    <text evidence="9">The sequence shown here is derived from an EMBL/GenBank/DDBJ whole genome shotgun (WGS) entry which is preliminary data.</text>
</comment>
<keyword evidence="10" id="KW-1185">Reference proteome</keyword>
<dbReference type="SUPFAM" id="SSF103473">
    <property type="entry name" value="MFS general substrate transporter"/>
    <property type="match status" value="1"/>
</dbReference>
<dbReference type="Gene3D" id="1.20.1250.20">
    <property type="entry name" value="MFS general substrate transporter like domains"/>
    <property type="match status" value="1"/>
</dbReference>
<feature type="transmembrane region" description="Helical" evidence="7">
    <location>
        <begin position="178"/>
        <end position="200"/>
    </location>
</feature>
<feature type="transmembrane region" description="Helical" evidence="7">
    <location>
        <begin position="212"/>
        <end position="230"/>
    </location>
</feature>
<evidence type="ECO:0000256" key="6">
    <source>
        <dbReference type="SAM" id="MobiDB-lite"/>
    </source>
</evidence>
<sequence length="583" mass="61673">MSAIIIQASAYPSERTPLISPDSRSASAPPSPAKDAPSKAPPLKDSISFTRFVTVLIGIWSANLVFAFQSTAIPTLAPEIGSWFEHAELASYLGSMFTLANTAVIPIYGVLMEVLGRKTAIVIACVLFGSGTILCALAGNMYTLIGARVFAGLGGGGLLTVSSVIVTDLVPLRDRGFYQGLMMTVFGSGSMLGGPVAGWLTDGFKVGWHSAFWVQLPVTVFCCIIVVTFLPSPAIPPTHTSLLSGLASLDWLGTILLVTSISALILGFSFHTSYLKPLTSPVVWGLLLFSIISAIAFLLVEMKVERPVLPLRLFKSNHLAAVMLSGFFLSIANQSFTYQIPVYFLVILGTTTAKAGLIISLCSGLGLATGSLLAGQYIRSGYPYRWLGPIALVPAVTSALIAASWTVQWPWWGYYATVFPSVLGYSTFLCVQLGKSSALSAHHHQPKATALLYATRSLGATLGVSIGGSIQLGALATQLRAQFQGVDHQEQIIDAILHSKSAISLLSPSLQPLALAAYSSSLSTVWLVSSAVAVLTLLCSFFIQVHHVDEEENKVFQGTGGGLNDDPPFGQALGEASSEGESH</sequence>
<feature type="transmembrane region" description="Helical" evidence="7">
    <location>
        <begin position="120"/>
        <end position="139"/>
    </location>
</feature>
<dbReference type="InterPro" id="IPR036259">
    <property type="entry name" value="MFS_trans_sf"/>
</dbReference>
<evidence type="ECO:0000313" key="9">
    <source>
        <dbReference type="EMBL" id="ODN95753.1"/>
    </source>
</evidence>
<evidence type="ECO:0000256" key="3">
    <source>
        <dbReference type="ARBA" id="ARBA00022692"/>
    </source>
</evidence>
<dbReference type="AlphaFoldDB" id="A0A1E3J4I5"/>
<evidence type="ECO:0000256" key="5">
    <source>
        <dbReference type="ARBA" id="ARBA00023136"/>
    </source>
</evidence>
<evidence type="ECO:0000259" key="8">
    <source>
        <dbReference type="PROSITE" id="PS50850"/>
    </source>
</evidence>
<evidence type="ECO:0000313" key="10">
    <source>
        <dbReference type="Proteomes" id="UP000094819"/>
    </source>
</evidence>
<dbReference type="RefSeq" id="XP_019031418.1">
    <property type="nucleotide sequence ID" value="XM_019176490.1"/>
</dbReference>
<proteinExistence type="predicted"/>
<dbReference type="OrthoDB" id="3437016at2759"/>
<dbReference type="GO" id="GO:0000329">
    <property type="term" value="C:fungal-type vacuole membrane"/>
    <property type="evidence" value="ECO:0007669"/>
    <property type="project" value="TreeGrafter"/>
</dbReference>
<dbReference type="PANTHER" id="PTHR23501">
    <property type="entry name" value="MAJOR FACILITATOR SUPERFAMILY"/>
    <property type="match status" value="1"/>
</dbReference>
<evidence type="ECO:0000256" key="2">
    <source>
        <dbReference type="ARBA" id="ARBA00022448"/>
    </source>
</evidence>
<evidence type="ECO:0000256" key="1">
    <source>
        <dbReference type="ARBA" id="ARBA00004127"/>
    </source>
</evidence>
<keyword evidence="3 7" id="KW-0812">Transmembrane</keyword>
<keyword evidence="5 7" id="KW-0472">Membrane</keyword>
<protein>
    <submittedName>
        <fullName evidence="9">Multidrug resistance protein fnx1</fullName>
    </submittedName>
</protein>
<gene>
    <name evidence="9" type="ORF">L198_04371</name>
</gene>
<feature type="transmembrane region" description="Helical" evidence="7">
    <location>
        <begin position="145"/>
        <end position="166"/>
    </location>
</feature>
<feature type="domain" description="Major facilitator superfamily (MFS) profile" evidence="8">
    <location>
        <begin position="55"/>
        <end position="548"/>
    </location>
</feature>
<feature type="transmembrane region" description="Helical" evidence="7">
    <location>
        <begin position="386"/>
        <end position="405"/>
    </location>
</feature>
<feature type="transmembrane region" description="Helical" evidence="7">
    <location>
        <begin position="282"/>
        <end position="300"/>
    </location>
</feature>
<accession>A0A1E3J4I5</accession>
<reference evidence="9 10" key="1">
    <citation type="submission" date="2016-06" db="EMBL/GenBank/DDBJ databases">
        <title>Evolution of pathogenesis and genome organization in the Tremellales.</title>
        <authorList>
            <person name="Cuomo C."/>
            <person name="Litvintseva A."/>
            <person name="Heitman J."/>
            <person name="Chen Y."/>
            <person name="Sun S."/>
            <person name="Springer D."/>
            <person name="Dromer F."/>
            <person name="Young S."/>
            <person name="Zeng Q."/>
            <person name="Chapman S."/>
            <person name="Gujja S."/>
            <person name="Saif S."/>
            <person name="Birren B."/>
        </authorList>
    </citation>
    <scope>NUCLEOTIDE SEQUENCE [LARGE SCALE GENOMIC DNA]</scope>
    <source>
        <strain evidence="9 10">CBS 7118</strain>
    </source>
</reference>
<dbReference type="Proteomes" id="UP000094819">
    <property type="component" value="Unassembled WGS sequence"/>
</dbReference>
<feature type="transmembrane region" description="Helical" evidence="7">
    <location>
        <begin position="355"/>
        <end position="374"/>
    </location>
</feature>
<keyword evidence="2" id="KW-0813">Transport</keyword>
<evidence type="ECO:0000256" key="4">
    <source>
        <dbReference type="ARBA" id="ARBA00022989"/>
    </source>
</evidence>
<feature type="transmembrane region" description="Helical" evidence="7">
    <location>
        <begin position="89"/>
        <end position="108"/>
    </location>
</feature>
<feature type="transmembrane region" description="Helical" evidence="7">
    <location>
        <begin position="525"/>
        <end position="545"/>
    </location>
</feature>
<feature type="transmembrane region" description="Helical" evidence="7">
    <location>
        <begin position="49"/>
        <end position="69"/>
    </location>
</feature>
<dbReference type="InterPro" id="IPR011701">
    <property type="entry name" value="MFS"/>
</dbReference>
<dbReference type="PANTHER" id="PTHR23501:SF191">
    <property type="entry name" value="VACUOLAR BASIC AMINO ACID TRANSPORTER 4"/>
    <property type="match status" value="1"/>
</dbReference>
<name>A0A1E3J4I5_9TREE</name>
<dbReference type="Pfam" id="PF07690">
    <property type="entry name" value="MFS_1"/>
    <property type="match status" value="1"/>
</dbReference>
<feature type="transmembrane region" description="Helical" evidence="7">
    <location>
        <begin position="321"/>
        <end position="349"/>
    </location>
</feature>
<dbReference type="PROSITE" id="PS50850">
    <property type="entry name" value="MFS"/>
    <property type="match status" value="1"/>
</dbReference>
<organism evidence="9 10">
    <name type="scientific">Cryptococcus wingfieldii CBS 7118</name>
    <dbReference type="NCBI Taxonomy" id="1295528"/>
    <lineage>
        <taxon>Eukaryota</taxon>
        <taxon>Fungi</taxon>
        <taxon>Dikarya</taxon>
        <taxon>Basidiomycota</taxon>
        <taxon>Agaricomycotina</taxon>
        <taxon>Tremellomycetes</taxon>
        <taxon>Tremellales</taxon>
        <taxon>Cryptococcaceae</taxon>
        <taxon>Cryptococcus</taxon>
    </lineage>
</organism>
<dbReference type="GO" id="GO:0012505">
    <property type="term" value="C:endomembrane system"/>
    <property type="evidence" value="ECO:0007669"/>
    <property type="project" value="UniProtKB-SubCell"/>
</dbReference>
<dbReference type="GeneID" id="30193584"/>
<keyword evidence="4 7" id="KW-1133">Transmembrane helix</keyword>